<evidence type="ECO:0000256" key="2">
    <source>
        <dbReference type="ARBA" id="ARBA00022438"/>
    </source>
</evidence>
<dbReference type="GO" id="GO:0004180">
    <property type="term" value="F:carboxypeptidase activity"/>
    <property type="evidence" value="ECO:0007669"/>
    <property type="project" value="UniProtKB-KW"/>
</dbReference>
<evidence type="ECO:0000256" key="9">
    <source>
        <dbReference type="SAM" id="SignalP"/>
    </source>
</evidence>
<evidence type="ECO:0000256" key="5">
    <source>
        <dbReference type="ARBA" id="ARBA00022729"/>
    </source>
</evidence>
<dbReference type="PROSITE" id="PS51318">
    <property type="entry name" value="TAT"/>
    <property type="match status" value="1"/>
</dbReference>
<evidence type="ECO:0000313" key="12">
    <source>
        <dbReference type="EMBL" id="PRY59422.1"/>
    </source>
</evidence>
<protein>
    <submittedName>
        <fullName evidence="12">Zn-dependent M28 family amino/carboxypeptidase</fullName>
    </submittedName>
</protein>
<evidence type="ECO:0000256" key="8">
    <source>
        <dbReference type="SAM" id="MobiDB-lite"/>
    </source>
</evidence>
<keyword evidence="7" id="KW-0862">Zinc</keyword>
<dbReference type="GO" id="GO:0008235">
    <property type="term" value="F:metalloexopeptidase activity"/>
    <property type="evidence" value="ECO:0007669"/>
    <property type="project" value="InterPro"/>
</dbReference>
<comment type="similarity">
    <text evidence="1">Belongs to the peptidase M28 family. M28A subfamily.</text>
</comment>
<keyword evidence="13" id="KW-1185">Reference proteome</keyword>
<evidence type="ECO:0000256" key="4">
    <source>
        <dbReference type="ARBA" id="ARBA00022723"/>
    </source>
</evidence>
<dbReference type="GO" id="GO:0004177">
    <property type="term" value="F:aminopeptidase activity"/>
    <property type="evidence" value="ECO:0007669"/>
    <property type="project" value="UniProtKB-KW"/>
</dbReference>
<dbReference type="GO" id="GO:0006508">
    <property type="term" value="P:proteolysis"/>
    <property type="evidence" value="ECO:0007669"/>
    <property type="project" value="UniProtKB-KW"/>
</dbReference>
<feature type="region of interest" description="Disordered" evidence="8">
    <location>
        <begin position="485"/>
        <end position="507"/>
    </location>
</feature>
<dbReference type="PANTHER" id="PTHR12147:SF26">
    <property type="entry name" value="PEPTIDASE M28 DOMAIN-CONTAINING PROTEIN"/>
    <property type="match status" value="1"/>
</dbReference>
<dbReference type="InterPro" id="IPR003137">
    <property type="entry name" value="PA_domain"/>
</dbReference>
<dbReference type="OrthoDB" id="345880at2"/>
<dbReference type="Pfam" id="PF02225">
    <property type="entry name" value="PA"/>
    <property type="match status" value="1"/>
</dbReference>
<reference evidence="12 13" key="1">
    <citation type="submission" date="2018-03" db="EMBL/GenBank/DDBJ databases">
        <title>Genomic Encyclopedia of Archaeal and Bacterial Type Strains, Phase II (KMG-II): from individual species to whole genera.</title>
        <authorList>
            <person name="Goeker M."/>
        </authorList>
    </citation>
    <scope>NUCLEOTIDE SEQUENCE [LARGE SCALE GENOMIC DNA]</scope>
    <source>
        <strain evidence="12 13">ATCC BAA-1496</strain>
    </source>
</reference>
<feature type="domain" description="Peptidase M28" evidence="11">
    <location>
        <begin position="250"/>
        <end position="472"/>
    </location>
</feature>
<keyword evidence="3" id="KW-0645">Protease</keyword>
<evidence type="ECO:0000313" key="13">
    <source>
        <dbReference type="Proteomes" id="UP000237822"/>
    </source>
</evidence>
<evidence type="ECO:0000256" key="3">
    <source>
        <dbReference type="ARBA" id="ARBA00022670"/>
    </source>
</evidence>
<dbReference type="InterPro" id="IPR045175">
    <property type="entry name" value="M28_fam"/>
</dbReference>
<keyword evidence="4" id="KW-0479">Metal-binding</keyword>
<feature type="signal peptide" evidence="9">
    <location>
        <begin position="1"/>
        <end position="29"/>
    </location>
</feature>
<dbReference type="InterPro" id="IPR007484">
    <property type="entry name" value="Peptidase_M28"/>
</dbReference>
<feature type="chain" id="PRO_5015455397" evidence="9">
    <location>
        <begin position="30"/>
        <end position="507"/>
    </location>
</feature>
<dbReference type="Pfam" id="PF04389">
    <property type="entry name" value="Peptidase_M28"/>
    <property type="match status" value="1"/>
</dbReference>
<dbReference type="AlphaFoldDB" id="A0A2T0UNC3"/>
<name>A0A2T0UNC3_9MICO</name>
<accession>A0A2T0UNC3</accession>
<gene>
    <name evidence="12" type="ORF">BCF74_1099</name>
</gene>
<dbReference type="SUPFAM" id="SSF52025">
    <property type="entry name" value="PA domain"/>
    <property type="match status" value="1"/>
</dbReference>
<dbReference type="PANTHER" id="PTHR12147">
    <property type="entry name" value="METALLOPEPTIDASE M28 FAMILY MEMBER"/>
    <property type="match status" value="1"/>
</dbReference>
<dbReference type="EMBL" id="PVTI01000009">
    <property type="protein sequence ID" value="PRY59422.1"/>
    <property type="molecule type" value="Genomic_DNA"/>
</dbReference>
<organism evidence="12 13">
    <name type="scientific">Knoellia remsis</name>
    <dbReference type="NCBI Taxonomy" id="407159"/>
    <lineage>
        <taxon>Bacteria</taxon>
        <taxon>Bacillati</taxon>
        <taxon>Actinomycetota</taxon>
        <taxon>Actinomycetes</taxon>
        <taxon>Micrococcales</taxon>
        <taxon>Intrasporangiaceae</taxon>
        <taxon>Knoellia</taxon>
    </lineage>
</organism>
<dbReference type="InterPro" id="IPR041756">
    <property type="entry name" value="M28_SGAP-like"/>
</dbReference>
<evidence type="ECO:0000256" key="1">
    <source>
        <dbReference type="ARBA" id="ARBA00005957"/>
    </source>
</evidence>
<dbReference type="SUPFAM" id="SSF53187">
    <property type="entry name" value="Zn-dependent exopeptidases"/>
    <property type="match status" value="1"/>
</dbReference>
<dbReference type="GO" id="GO:0046872">
    <property type="term" value="F:metal ion binding"/>
    <property type="evidence" value="ECO:0007669"/>
    <property type="project" value="UniProtKB-KW"/>
</dbReference>
<evidence type="ECO:0000259" key="10">
    <source>
        <dbReference type="Pfam" id="PF02225"/>
    </source>
</evidence>
<keyword evidence="12" id="KW-0121">Carboxypeptidase</keyword>
<dbReference type="Gene3D" id="3.50.30.30">
    <property type="match status" value="1"/>
</dbReference>
<dbReference type="InterPro" id="IPR006311">
    <property type="entry name" value="TAT_signal"/>
</dbReference>
<evidence type="ECO:0000259" key="11">
    <source>
        <dbReference type="Pfam" id="PF04389"/>
    </source>
</evidence>
<keyword evidence="5 9" id="KW-0732">Signal</keyword>
<evidence type="ECO:0000256" key="7">
    <source>
        <dbReference type="ARBA" id="ARBA00022833"/>
    </source>
</evidence>
<feature type="domain" description="PA" evidence="10">
    <location>
        <begin position="135"/>
        <end position="227"/>
    </location>
</feature>
<evidence type="ECO:0000256" key="6">
    <source>
        <dbReference type="ARBA" id="ARBA00022801"/>
    </source>
</evidence>
<keyword evidence="2" id="KW-0031">Aminopeptidase</keyword>
<dbReference type="CDD" id="cd03876">
    <property type="entry name" value="M28_SGAP_like"/>
    <property type="match status" value="1"/>
</dbReference>
<dbReference type="RefSeq" id="WP_106297219.1">
    <property type="nucleotide sequence ID" value="NZ_PVTI01000009.1"/>
</dbReference>
<proteinExistence type="inferred from homology"/>
<keyword evidence="6" id="KW-0378">Hydrolase</keyword>
<sequence length="507" mass="52732">MRAPRRSAIAGLALAGLTLTTIGVGPAQAGNPNNSAKMRKAVTVDAVMNHLEQFQEIADANDGNRAAGTSGYDASADYVQGVLEAAGYEVTRQYFEFEYQEPGEVEQISPTPTQYVSNTATGSGAGDVTAQVTAVDIQLGLGNTSTSGCQESDFAGFPVGNIALIQRGGCDFGAKADNAEAAGASAVIIFNQGNTTADDRNGPVNATLGKYDVNIPVAGVSYLAGVDLSDPATTVARVYAAPIEMRETYNLIAQTDTGRTDNVVMLGAHLDGAFEGPGINDNGSGAAALLETAVQLAEVKKLNNAVRFAFWGAEELGLLGSNYYVEDLVANNPAELDNIATYLNFDMVGSPNYKIGVYDADQSTYPAPTGVPIPAGSIETEDVLTDYFDSVGQPWVDTEFSGRSDYQAFIVNGIPASGLFTGAEQPKTAAEQELFGGQAGVAYDVNYHGAGDDIDNVSREALDINSDAIAHAAITLAMSTETINGKRSAGKSGKPHPKFDATGRAAA</sequence>
<comment type="caution">
    <text evidence="12">The sequence shown here is derived from an EMBL/GenBank/DDBJ whole genome shotgun (WGS) entry which is preliminary data.</text>
</comment>
<dbReference type="InterPro" id="IPR046450">
    <property type="entry name" value="PA_dom_sf"/>
</dbReference>
<dbReference type="Proteomes" id="UP000237822">
    <property type="component" value="Unassembled WGS sequence"/>
</dbReference>
<dbReference type="Gene3D" id="3.40.630.10">
    <property type="entry name" value="Zn peptidases"/>
    <property type="match status" value="1"/>
</dbReference>